<dbReference type="RefSeq" id="WP_310820519.1">
    <property type="nucleotide sequence ID" value="NZ_CP036268.1"/>
</dbReference>
<dbReference type="Proteomes" id="UP000317318">
    <property type="component" value="Chromosome"/>
</dbReference>
<accession>A0A517R414</accession>
<dbReference type="KEGG" id="svp:Pan189_30010"/>
<dbReference type="EMBL" id="CP036268">
    <property type="protein sequence ID" value="QDT38606.1"/>
    <property type="molecule type" value="Genomic_DNA"/>
</dbReference>
<evidence type="ECO:0000313" key="1">
    <source>
        <dbReference type="EMBL" id="QDT38606.1"/>
    </source>
</evidence>
<keyword evidence="2" id="KW-1185">Reference proteome</keyword>
<reference evidence="1 2" key="1">
    <citation type="submission" date="2019-02" db="EMBL/GenBank/DDBJ databases">
        <title>Deep-cultivation of Planctomycetes and their phenomic and genomic characterization uncovers novel biology.</title>
        <authorList>
            <person name="Wiegand S."/>
            <person name="Jogler M."/>
            <person name="Boedeker C."/>
            <person name="Pinto D."/>
            <person name="Vollmers J."/>
            <person name="Rivas-Marin E."/>
            <person name="Kohn T."/>
            <person name="Peeters S.H."/>
            <person name="Heuer A."/>
            <person name="Rast P."/>
            <person name="Oberbeckmann S."/>
            <person name="Bunk B."/>
            <person name="Jeske O."/>
            <person name="Meyerdierks A."/>
            <person name="Storesund J.E."/>
            <person name="Kallscheuer N."/>
            <person name="Luecker S."/>
            <person name="Lage O.M."/>
            <person name="Pohl T."/>
            <person name="Merkel B.J."/>
            <person name="Hornburger P."/>
            <person name="Mueller R.-W."/>
            <person name="Bruemmer F."/>
            <person name="Labrenz M."/>
            <person name="Spormann A.M."/>
            <person name="Op den Camp H."/>
            <person name="Overmann J."/>
            <person name="Amann R."/>
            <person name="Jetten M.S.M."/>
            <person name="Mascher T."/>
            <person name="Medema M.H."/>
            <person name="Devos D.P."/>
            <person name="Kaster A.-K."/>
            <person name="Ovreas L."/>
            <person name="Rohde M."/>
            <person name="Galperin M.Y."/>
            <person name="Jogler C."/>
        </authorList>
    </citation>
    <scope>NUCLEOTIDE SEQUENCE [LARGE SCALE GENOMIC DNA]</scope>
    <source>
        <strain evidence="1 2">Pan189</strain>
    </source>
</reference>
<sequence>MKPRLVRSGSSGGSDLYCTDGGSPLIRFLPGAAASKPQLSFFEK</sequence>
<protein>
    <submittedName>
        <fullName evidence="1">Uncharacterized protein</fullName>
    </submittedName>
</protein>
<name>A0A517R414_9PLAN</name>
<proteinExistence type="predicted"/>
<dbReference type="AlphaFoldDB" id="A0A517R414"/>
<evidence type="ECO:0000313" key="2">
    <source>
        <dbReference type="Proteomes" id="UP000317318"/>
    </source>
</evidence>
<organism evidence="1 2">
    <name type="scientific">Stratiformator vulcanicus</name>
    <dbReference type="NCBI Taxonomy" id="2527980"/>
    <lineage>
        <taxon>Bacteria</taxon>
        <taxon>Pseudomonadati</taxon>
        <taxon>Planctomycetota</taxon>
        <taxon>Planctomycetia</taxon>
        <taxon>Planctomycetales</taxon>
        <taxon>Planctomycetaceae</taxon>
        <taxon>Stratiformator</taxon>
    </lineage>
</organism>
<gene>
    <name evidence="1" type="ORF">Pan189_30010</name>
</gene>